<dbReference type="InterPro" id="IPR006153">
    <property type="entry name" value="Cation/H_exchanger_TM"/>
</dbReference>
<dbReference type="RefSeq" id="WP_301415590.1">
    <property type="nucleotide sequence ID" value="NZ_CP098023.1"/>
</dbReference>
<dbReference type="InterPro" id="IPR004709">
    <property type="entry name" value="NaH_exchanger"/>
</dbReference>
<evidence type="ECO:0000313" key="14">
    <source>
        <dbReference type="Proteomes" id="UP001321520"/>
    </source>
</evidence>
<evidence type="ECO:0000256" key="7">
    <source>
        <dbReference type="ARBA" id="ARBA00023053"/>
    </source>
</evidence>
<evidence type="ECO:0000256" key="10">
    <source>
        <dbReference type="ARBA" id="ARBA00023201"/>
    </source>
</evidence>
<feature type="transmembrane region" description="Helical" evidence="11">
    <location>
        <begin position="271"/>
        <end position="289"/>
    </location>
</feature>
<evidence type="ECO:0000256" key="3">
    <source>
        <dbReference type="ARBA" id="ARBA00022449"/>
    </source>
</evidence>
<feature type="transmembrane region" description="Helical" evidence="11">
    <location>
        <begin position="309"/>
        <end position="336"/>
    </location>
</feature>
<feature type="transmembrane region" description="Helical" evidence="11">
    <location>
        <begin position="388"/>
        <end position="408"/>
    </location>
</feature>
<evidence type="ECO:0000256" key="11">
    <source>
        <dbReference type="RuleBase" id="RU366002"/>
    </source>
</evidence>
<comment type="similarity">
    <text evidence="11">Belongs to the monovalent cation:proton antiporter 1 (CPA1) transporter (TC 2.A.36) family.</text>
</comment>
<evidence type="ECO:0000259" key="12">
    <source>
        <dbReference type="Pfam" id="PF00999"/>
    </source>
</evidence>
<keyword evidence="11" id="KW-0997">Cell inner membrane</keyword>
<organism evidence="13 14">
    <name type="scientific">Microbulbifer spongiae</name>
    <dbReference type="NCBI Taxonomy" id="2944933"/>
    <lineage>
        <taxon>Bacteria</taxon>
        <taxon>Pseudomonadati</taxon>
        <taxon>Pseudomonadota</taxon>
        <taxon>Gammaproteobacteria</taxon>
        <taxon>Cellvibrionales</taxon>
        <taxon>Microbulbiferaceae</taxon>
        <taxon>Microbulbifer</taxon>
    </lineage>
</organism>
<evidence type="ECO:0000313" key="13">
    <source>
        <dbReference type="EMBL" id="WKD49739.1"/>
    </source>
</evidence>
<evidence type="ECO:0000256" key="4">
    <source>
        <dbReference type="ARBA" id="ARBA00022475"/>
    </source>
</evidence>
<feature type="domain" description="Cation/H+ exchanger transmembrane" evidence="12">
    <location>
        <begin position="13"/>
        <end position="413"/>
    </location>
</feature>
<comment type="subcellular location">
    <subcellularLocation>
        <location evidence="11">Cell inner membrane</location>
        <topology evidence="11">Multi-pass membrane protein</topology>
    </subcellularLocation>
    <subcellularLocation>
        <location evidence="1">Cell membrane</location>
        <topology evidence="1">Multi-pass membrane protein</topology>
    </subcellularLocation>
</comment>
<dbReference type="PANTHER" id="PTHR10110:SF86">
    <property type="entry name" value="SODIUM_HYDROGEN EXCHANGER 7"/>
    <property type="match status" value="1"/>
</dbReference>
<comment type="function">
    <text evidence="11">Na(+)/H(+) antiporter that extrudes sodium in exchange for external protons.</text>
</comment>
<dbReference type="Pfam" id="PF00999">
    <property type="entry name" value="Na_H_Exchanger"/>
    <property type="match status" value="1"/>
</dbReference>
<keyword evidence="5 11" id="KW-0812">Transmembrane</keyword>
<dbReference type="PANTHER" id="PTHR10110">
    <property type="entry name" value="SODIUM/HYDROGEN EXCHANGER"/>
    <property type="match status" value="1"/>
</dbReference>
<sequence length="539" mass="58291">MHDLLLALVLLLVVALSLIVARILPLPIPLPLIQIAGGFLLGAVFGVKIPLDPELFFLLFIPPLLFLAGWRIPKGAFFRDLGPIITLAVGLVVFTVVGMGFFLSWLVPVMPVAIAFAVAAILAPTDPVAVSAVHGGSAMPSRLEHILAGESLFNDASGLDIFRFAVVAAMTGSFSFSQAVGGFFWVAVGGIGIGVGVAFVCGYLLRWLVRLGGEDSTIQILVSLLVPFAAYMAGQSLQVSGILAAATAGIATHYTNLHGPEMSTTRMDRRAVWNTVQTVLDGIIFVLLGEQLVRLSGADLAGARFTGPWMIPLYILVISLALLLLRFTWVWVSLYLSRLRRSIHSFSAHFILVSVVTVAGVRGAITLAGAFSLPLLLPGGAPLPGRDLALVIAMGVILVSLLLAGFALPPLLRRLPYTPQLAAIGDEKDARLSAANAAVQRLTALRKEVDGDWENKDIAYEAIDHLLALYRRRMATSDDENQENVWVRARVERNFRLAALAAEREQLFELRLRREIDDELHRKLVLEVDLVEASLISKD</sequence>
<keyword evidence="7 11" id="KW-0915">Sodium</keyword>
<feature type="transmembrane region" description="Helical" evidence="11">
    <location>
        <begin position="113"/>
        <end position="133"/>
    </location>
</feature>
<keyword evidence="8 11" id="KW-0406">Ion transport</keyword>
<gene>
    <name evidence="13" type="ORF">M8T91_17895</name>
</gene>
<feature type="transmembrane region" description="Helical" evidence="11">
    <location>
        <begin position="31"/>
        <end position="48"/>
    </location>
</feature>
<keyword evidence="10 11" id="KW-0739">Sodium transport</keyword>
<evidence type="ECO:0000256" key="6">
    <source>
        <dbReference type="ARBA" id="ARBA00022989"/>
    </source>
</evidence>
<dbReference type="NCBIfam" id="TIGR00831">
    <property type="entry name" value="a_cpa1"/>
    <property type="match status" value="1"/>
</dbReference>
<name>A0ABY9EDZ4_9GAMM</name>
<feature type="transmembrane region" description="Helical" evidence="11">
    <location>
        <begin position="183"/>
        <end position="205"/>
    </location>
</feature>
<dbReference type="PRINTS" id="PR01084">
    <property type="entry name" value="NAHEXCHNGR"/>
</dbReference>
<feature type="transmembrane region" description="Helical" evidence="11">
    <location>
        <begin position="348"/>
        <end position="376"/>
    </location>
</feature>
<accession>A0ABY9EDZ4</accession>
<comment type="caution">
    <text evidence="11">Lacks conserved residue(s) required for the propagation of feature annotation.</text>
</comment>
<dbReference type="EMBL" id="CP098023">
    <property type="protein sequence ID" value="WKD49739.1"/>
    <property type="molecule type" value="Genomic_DNA"/>
</dbReference>
<dbReference type="InterPro" id="IPR018422">
    <property type="entry name" value="Cation/H_exchanger_CPA1"/>
</dbReference>
<keyword evidence="3 11" id="KW-0050">Antiport</keyword>
<dbReference type="Proteomes" id="UP001321520">
    <property type="component" value="Chromosome"/>
</dbReference>
<keyword evidence="14" id="KW-1185">Reference proteome</keyword>
<evidence type="ECO:0000256" key="2">
    <source>
        <dbReference type="ARBA" id="ARBA00022448"/>
    </source>
</evidence>
<keyword evidence="2 11" id="KW-0813">Transport</keyword>
<reference evidence="13 14" key="1">
    <citation type="submission" date="2022-05" db="EMBL/GenBank/DDBJ databases">
        <title>Microbulbifer sp. nov., isolated from sponge.</title>
        <authorList>
            <person name="Gao L."/>
        </authorList>
    </citation>
    <scope>NUCLEOTIDE SEQUENCE [LARGE SCALE GENOMIC DNA]</scope>
    <source>
        <strain evidence="13 14">MI-G</strain>
    </source>
</reference>
<proteinExistence type="inferred from homology"/>
<protein>
    <submittedName>
        <fullName evidence="13">Na+/H+ antiporter</fullName>
    </submittedName>
</protein>
<dbReference type="Gene3D" id="6.10.140.1330">
    <property type="match status" value="1"/>
</dbReference>
<feature type="transmembrane region" description="Helical" evidence="11">
    <location>
        <begin position="55"/>
        <end position="72"/>
    </location>
</feature>
<keyword evidence="9 11" id="KW-0472">Membrane</keyword>
<evidence type="ECO:0000256" key="8">
    <source>
        <dbReference type="ARBA" id="ARBA00023065"/>
    </source>
</evidence>
<keyword evidence="6 11" id="KW-1133">Transmembrane helix</keyword>
<feature type="transmembrane region" description="Helical" evidence="11">
    <location>
        <begin position="84"/>
        <end position="106"/>
    </location>
</feature>
<evidence type="ECO:0000256" key="1">
    <source>
        <dbReference type="ARBA" id="ARBA00004651"/>
    </source>
</evidence>
<dbReference type="InterPro" id="IPR004705">
    <property type="entry name" value="Cation/H_exchanger_CPA1_bac"/>
</dbReference>
<evidence type="ECO:0000256" key="9">
    <source>
        <dbReference type="ARBA" id="ARBA00023136"/>
    </source>
</evidence>
<evidence type="ECO:0000256" key="5">
    <source>
        <dbReference type="ARBA" id="ARBA00022692"/>
    </source>
</evidence>
<keyword evidence="4" id="KW-1003">Cell membrane</keyword>